<keyword evidence="12" id="KW-0720">Serine protease</keyword>
<dbReference type="SMART" id="SM00228">
    <property type="entry name" value="PDZ"/>
    <property type="match status" value="2"/>
</dbReference>
<dbReference type="Gene3D" id="2.40.10.120">
    <property type="match status" value="1"/>
</dbReference>
<evidence type="ECO:0000256" key="4">
    <source>
        <dbReference type="ARBA" id="ARBA00010541"/>
    </source>
</evidence>
<dbReference type="EMBL" id="JBHLTG010000001">
    <property type="protein sequence ID" value="MFC0677584.1"/>
    <property type="molecule type" value="Genomic_DNA"/>
</dbReference>
<comment type="caution">
    <text evidence="17">The sequence shown here is derived from an EMBL/GenBank/DDBJ whole genome shotgun (WGS) entry which is preliminary data.</text>
</comment>
<dbReference type="PANTHER" id="PTHR22939:SF130">
    <property type="entry name" value="PERIPLASMIC SERINE ENDOPROTEASE DEGP-LIKE-RELATED"/>
    <property type="match status" value="1"/>
</dbReference>
<keyword evidence="8 15" id="KW-0732">Signal</keyword>
<comment type="catalytic activity">
    <reaction evidence="1">
        <text>Acts on substrates that are at least partially unfolded. The cleavage site P1 residue is normally between a pair of hydrophobic residues, such as Val-|-Val.</text>
        <dbReference type="EC" id="3.4.21.107"/>
    </reaction>
</comment>
<accession>A0ABV6RKT3</accession>
<evidence type="ECO:0000256" key="10">
    <source>
        <dbReference type="ARBA" id="ARBA00022764"/>
    </source>
</evidence>
<comment type="function">
    <text evidence="2">Might be efficient in the degradation of transiently denatured and unfolded proteins which accumulate in the periplasm following stress conditions.</text>
</comment>
<gene>
    <name evidence="17" type="ORF">ACFFGH_06970</name>
</gene>
<evidence type="ECO:0000256" key="9">
    <source>
        <dbReference type="ARBA" id="ARBA00022737"/>
    </source>
</evidence>
<keyword evidence="10" id="KW-0574">Periplasm</keyword>
<dbReference type="Pfam" id="PF13180">
    <property type="entry name" value="PDZ_2"/>
    <property type="match status" value="2"/>
</dbReference>
<evidence type="ECO:0000256" key="7">
    <source>
        <dbReference type="ARBA" id="ARBA00022670"/>
    </source>
</evidence>
<dbReference type="InterPro" id="IPR009003">
    <property type="entry name" value="Peptidase_S1_PA"/>
</dbReference>
<dbReference type="GO" id="GO:0016787">
    <property type="term" value="F:hydrolase activity"/>
    <property type="evidence" value="ECO:0007669"/>
    <property type="project" value="UniProtKB-KW"/>
</dbReference>
<evidence type="ECO:0000256" key="5">
    <source>
        <dbReference type="ARBA" id="ARBA00013035"/>
    </source>
</evidence>
<dbReference type="Proteomes" id="UP001589896">
    <property type="component" value="Unassembled WGS sequence"/>
</dbReference>
<keyword evidence="18" id="KW-1185">Reference proteome</keyword>
<evidence type="ECO:0000256" key="6">
    <source>
        <dbReference type="ARBA" id="ARBA00013958"/>
    </source>
</evidence>
<dbReference type="PROSITE" id="PS50106">
    <property type="entry name" value="PDZ"/>
    <property type="match status" value="1"/>
</dbReference>
<proteinExistence type="inferred from homology"/>
<comment type="similarity">
    <text evidence="4">Belongs to the peptidase S1C family.</text>
</comment>
<reference evidence="17 18" key="1">
    <citation type="submission" date="2024-09" db="EMBL/GenBank/DDBJ databases">
        <authorList>
            <person name="Sun Q."/>
            <person name="Mori K."/>
        </authorList>
    </citation>
    <scope>NUCLEOTIDE SEQUENCE [LARGE SCALE GENOMIC DNA]</scope>
    <source>
        <strain evidence="17 18">KCTC 23076</strain>
    </source>
</reference>
<evidence type="ECO:0000256" key="12">
    <source>
        <dbReference type="ARBA" id="ARBA00022825"/>
    </source>
</evidence>
<evidence type="ECO:0000256" key="14">
    <source>
        <dbReference type="ARBA" id="ARBA00032850"/>
    </source>
</evidence>
<dbReference type="Pfam" id="PF13365">
    <property type="entry name" value="Trypsin_2"/>
    <property type="match status" value="1"/>
</dbReference>
<name>A0ABV6RKT3_9GAMM</name>
<dbReference type="NCBIfam" id="TIGR02037">
    <property type="entry name" value="degP_htrA_DO"/>
    <property type="match status" value="1"/>
</dbReference>
<evidence type="ECO:0000256" key="2">
    <source>
        <dbReference type="ARBA" id="ARBA00002610"/>
    </source>
</evidence>
<keyword evidence="13" id="KW-0346">Stress response</keyword>
<evidence type="ECO:0000256" key="1">
    <source>
        <dbReference type="ARBA" id="ARBA00001772"/>
    </source>
</evidence>
<dbReference type="InterPro" id="IPR001478">
    <property type="entry name" value="PDZ"/>
</dbReference>
<keyword evidence="9" id="KW-0677">Repeat</keyword>
<keyword evidence="11 17" id="KW-0378">Hydrolase</keyword>
<feature type="domain" description="PDZ" evidence="16">
    <location>
        <begin position="287"/>
        <end position="351"/>
    </location>
</feature>
<evidence type="ECO:0000256" key="13">
    <source>
        <dbReference type="ARBA" id="ARBA00023016"/>
    </source>
</evidence>
<organism evidence="17 18">
    <name type="scientific">Lysobacter korlensis</name>
    <dbReference type="NCBI Taxonomy" id="553636"/>
    <lineage>
        <taxon>Bacteria</taxon>
        <taxon>Pseudomonadati</taxon>
        <taxon>Pseudomonadota</taxon>
        <taxon>Gammaproteobacteria</taxon>
        <taxon>Lysobacterales</taxon>
        <taxon>Lysobacteraceae</taxon>
        <taxon>Lysobacter</taxon>
    </lineage>
</organism>
<evidence type="ECO:0000259" key="16">
    <source>
        <dbReference type="PROSITE" id="PS50106"/>
    </source>
</evidence>
<feature type="signal peptide" evidence="15">
    <location>
        <begin position="1"/>
        <end position="24"/>
    </location>
</feature>
<protein>
    <recommendedName>
        <fullName evidence="6">Probable periplasmic serine endoprotease DegP-like</fullName>
        <ecNumber evidence="5">3.4.21.107</ecNumber>
    </recommendedName>
    <alternativeName>
        <fullName evidence="14">Protease Do</fullName>
    </alternativeName>
</protein>
<evidence type="ECO:0000256" key="11">
    <source>
        <dbReference type="ARBA" id="ARBA00022801"/>
    </source>
</evidence>
<keyword evidence="7" id="KW-0645">Protease</keyword>
<sequence>MNRPLRALALVGAIAAALPVACTAQSPESRAAALPPVPSTAPPAVPMVTGLPDFTNLVQQVGPAVVSISAEVSGRNAMQGRGPQGPGGEEIPEFFRRFFGDEFPMPGPQQGPPGPRPRGVSQGTGFLISDDGYVLTNHHVIDGADTVTVRLGDRREFKAKVVGSDEQSDVALLKVEGKGLPALRTSAKPLKAGEWVVAIGSPFGLEHSVTAGIVSAVGRANPYANQQYVPFIQTDVAINRGNSGGPLLNTKGEVVGINSQIFSNSGGYMGVSFAIPIDVAMNAVQQLRETGRVSRGLLGVGVQALSANEARALGLPDVSGALVNAVQPGSAADKAGIEVGDVIRAVNGKPVDVSSDLPPLVGLLPPGTRATVTVSRNGRNRDIPVVLDALEGPASAAAGAAPAPAGAPPAAASNALGLAARDLSAAERQSLGVEPGQGVVIARVDGAAARDAGLQPRDVILRVNRTQIGSAAELGRALGSVTDGQTVMLLVRRGPNTQWVTLTAGRG</sequence>
<dbReference type="SUPFAM" id="SSF50156">
    <property type="entry name" value="PDZ domain-like"/>
    <property type="match status" value="2"/>
</dbReference>
<evidence type="ECO:0000313" key="17">
    <source>
        <dbReference type="EMBL" id="MFC0677584.1"/>
    </source>
</evidence>
<dbReference type="PANTHER" id="PTHR22939">
    <property type="entry name" value="SERINE PROTEASE FAMILY S1C HTRA-RELATED"/>
    <property type="match status" value="1"/>
</dbReference>
<evidence type="ECO:0000313" key="18">
    <source>
        <dbReference type="Proteomes" id="UP001589896"/>
    </source>
</evidence>
<comment type="subcellular location">
    <subcellularLocation>
        <location evidence="3">Periplasm</location>
    </subcellularLocation>
</comment>
<dbReference type="EC" id="3.4.21.107" evidence="5"/>
<evidence type="ECO:0000256" key="15">
    <source>
        <dbReference type="SAM" id="SignalP"/>
    </source>
</evidence>
<dbReference type="RefSeq" id="WP_386666285.1">
    <property type="nucleotide sequence ID" value="NZ_JBHLTG010000001.1"/>
</dbReference>
<evidence type="ECO:0000256" key="3">
    <source>
        <dbReference type="ARBA" id="ARBA00004418"/>
    </source>
</evidence>
<dbReference type="InterPro" id="IPR001940">
    <property type="entry name" value="Peptidase_S1C"/>
</dbReference>
<dbReference type="InterPro" id="IPR036034">
    <property type="entry name" value="PDZ_sf"/>
</dbReference>
<evidence type="ECO:0000256" key="8">
    <source>
        <dbReference type="ARBA" id="ARBA00022729"/>
    </source>
</evidence>
<dbReference type="SUPFAM" id="SSF50494">
    <property type="entry name" value="Trypsin-like serine proteases"/>
    <property type="match status" value="1"/>
</dbReference>
<feature type="chain" id="PRO_5047145140" description="Probable periplasmic serine endoprotease DegP-like" evidence="15">
    <location>
        <begin position="25"/>
        <end position="507"/>
    </location>
</feature>
<dbReference type="InterPro" id="IPR011782">
    <property type="entry name" value="Pept_S1C_Do"/>
</dbReference>
<dbReference type="Gene3D" id="2.30.42.10">
    <property type="match status" value="2"/>
</dbReference>
<dbReference type="PRINTS" id="PR00834">
    <property type="entry name" value="PROTEASES2C"/>
</dbReference>